<feature type="transmembrane region" description="Helical" evidence="6">
    <location>
        <begin position="273"/>
        <end position="292"/>
    </location>
</feature>
<evidence type="ECO:0000259" key="7">
    <source>
        <dbReference type="PROSITE" id="PS50850"/>
    </source>
</evidence>
<evidence type="ECO:0000256" key="2">
    <source>
        <dbReference type="ARBA" id="ARBA00022692"/>
    </source>
</evidence>
<comment type="subcellular location">
    <subcellularLocation>
        <location evidence="1">Cell membrane</location>
        <topology evidence="1">Multi-pass membrane protein</topology>
    </subcellularLocation>
</comment>
<dbReference type="EMBL" id="JANCPR020000010">
    <property type="protein sequence ID" value="MDJ1132730.1"/>
    <property type="molecule type" value="Genomic_DNA"/>
</dbReference>
<dbReference type="PANTHER" id="PTHR42718">
    <property type="entry name" value="MAJOR FACILITATOR SUPERFAMILY MULTIDRUG TRANSPORTER MFSC"/>
    <property type="match status" value="1"/>
</dbReference>
<feature type="transmembrane region" description="Helical" evidence="6">
    <location>
        <begin position="57"/>
        <end position="82"/>
    </location>
</feature>
<keyword evidence="9" id="KW-1185">Reference proteome</keyword>
<dbReference type="Pfam" id="PF07690">
    <property type="entry name" value="MFS_1"/>
    <property type="match status" value="1"/>
</dbReference>
<organism evidence="8 9">
    <name type="scientific">Streptomyces iconiensis</name>
    <dbReference type="NCBI Taxonomy" id="1384038"/>
    <lineage>
        <taxon>Bacteria</taxon>
        <taxon>Bacillati</taxon>
        <taxon>Actinomycetota</taxon>
        <taxon>Actinomycetes</taxon>
        <taxon>Kitasatosporales</taxon>
        <taxon>Streptomycetaceae</taxon>
        <taxon>Streptomyces</taxon>
    </lineage>
</organism>
<protein>
    <submittedName>
        <fullName evidence="8">MFS transporter</fullName>
    </submittedName>
</protein>
<dbReference type="PANTHER" id="PTHR42718:SF42">
    <property type="entry name" value="EXPORT PROTEIN"/>
    <property type="match status" value="1"/>
</dbReference>
<feature type="transmembrane region" description="Helical" evidence="6">
    <location>
        <begin position="151"/>
        <end position="173"/>
    </location>
</feature>
<feature type="domain" description="Major facilitator superfamily (MFS) profile" evidence="7">
    <location>
        <begin position="1"/>
        <end position="295"/>
    </location>
</feature>
<dbReference type="InterPro" id="IPR020846">
    <property type="entry name" value="MFS_dom"/>
</dbReference>
<evidence type="ECO:0000313" key="9">
    <source>
        <dbReference type="Proteomes" id="UP001214441"/>
    </source>
</evidence>
<evidence type="ECO:0000256" key="3">
    <source>
        <dbReference type="ARBA" id="ARBA00022989"/>
    </source>
</evidence>
<dbReference type="InterPro" id="IPR036259">
    <property type="entry name" value="MFS_trans_sf"/>
</dbReference>
<evidence type="ECO:0000256" key="4">
    <source>
        <dbReference type="ARBA" id="ARBA00023136"/>
    </source>
</evidence>
<evidence type="ECO:0000313" key="8">
    <source>
        <dbReference type="EMBL" id="MDJ1132730.1"/>
    </source>
</evidence>
<dbReference type="SUPFAM" id="SSF103473">
    <property type="entry name" value="MFS general substrate transporter"/>
    <property type="match status" value="1"/>
</dbReference>
<keyword evidence="5" id="KW-0046">Antibiotic resistance</keyword>
<proteinExistence type="predicted"/>
<dbReference type="InterPro" id="IPR011701">
    <property type="entry name" value="MFS"/>
</dbReference>
<feature type="transmembrane region" description="Helical" evidence="6">
    <location>
        <begin position="122"/>
        <end position="139"/>
    </location>
</feature>
<reference evidence="8 9" key="1">
    <citation type="submission" date="2023-05" db="EMBL/GenBank/DDBJ databases">
        <title>Streptantibioticus silvisoli sp. nov., acidotolerant actinomycetes 1 from pine litter.</title>
        <authorList>
            <person name="Swiecimska M."/>
            <person name="Golinska P."/>
            <person name="Sangal V."/>
            <person name="Wachnowicz B."/>
            <person name="Goodfellow M."/>
        </authorList>
    </citation>
    <scope>NUCLEOTIDE SEQUENCE [LARGE SCALE GENOMIC DNA]</scope>
    <source>
        <strain evidence="8 9">DSM 42109</strain>
    </source>
</reference>
<comment type="caution">
    <text evidence="8">The sequence shown here is derived from an EMBL/GenBank/DDBJ whole genome shotgun (WGS) entry which is preliminary data.</text>
</comment>
<name>A0ABT6ZUI9_9ACTN</name>
<keyword evidence="2 6" id="KW-0812">Transmembrane</keyword>
<feature type="transmembrane region" description="Helical" evidence="6">
    <location>
        <begin position="94"/>
        <end position="115"/>
    </location>
</feature>
<gene>
    <name evidence="8" type="ORF">NMN56_012355</name>
</gene>
<evidence type="ECO:0000256" key="1">
    <source>
        <dbReference type="ARBA" id="ARBA00004651"/>
    </source>
</evidence>
<evidence type="ECO:0000256" key="5">
    <source>
        <dbReference type="ARBA" id="ARBA00023251"/>
    </source>
</evidence>
<accession>A0ABT6ZUI9</accession>
<dbReference type="Proteomes" id="UP001214441">
    <property type="component" value="Unassembled WGS sequence"/>
</dbReference>
<feature type="transmembrane region" description="Helical" evidence="6">
    <location>
        <begin position="20"/>
        <end position="37"/>
    </location>
</feature>
<keyword evidence="4 6" id="KW-0472">Membrane</keyword>
<sequence length="303" mass="30927">MFCLVFGLVKAPDWHWGDPRTIGFLVGALVLGAAFVLRQSRAAHPLLPLTLFRSVSLSAAAGLTVLMAFPMYGAMFFITFYFQGVHGLSPVRTGVQLLPMTAMIIIGSPMAGALASRFGPRPLAVGGMGVAAVAMLGMATMGKEAAGLETAVWFLLLGIGLSPVVPCVTQAILSNAPLRLSGTASGLQQAAMQVGGSLSTAVLSAVMTSRVGGTLGGHLRDAGVPADHTRVEQAKGMVAQGVAPVPPHTPEPLAQRITTAAHHSFMDGLHTSFLVAGTVTALGALLAVLVRADPAKGGAPPAP</sequence>
<keyword evidence="3 6" id="KW-1133">Transmembrane helix</keyword>
<dbReference type="Gene3D" id="1.20.1250.20">
    <property type="entry name" value="MFS general substrate transporter like domains"/>
    <property type="match status" value="1"/>
</dbReference>
<dbReference type="PROSITE" id="PS50850">
    <property type="entry name" value="MFS"/>
    <property type="match status" value="1"/>
</dbReference>
<evidence type="ECO:0000256" key="6">
    <source>
        <dbReference type="SAM" id="Phobius"/>
    </source>
</evidence>